<protein>
    <submittedName>
        <fullName evidence="5">Glycosyltransferase involved in cell wall biosynthesis</fullName>
    </submittedName>
</protein>
<accession>A0A7W9PMS8</accession>
<organism evidence="5 6">
    <name type="scientific">Nocardia transvalensis</name>
    <dbReference type="NCBI Taxonomy" id="37333"/>
    <lineage>
        <taxon>Bacteria</taxon>
        <taxon>Bacillati</taxon>
        <taxon>Actinomycetota</taxon>
        <taxon>Actinomycetes</taxon>
        <taxon>Mycobacteriales</taxon>
        <taxon>Nocardiaceae</taxon>
        <taxon>Nocardia</taxon>
    </lineage>
</organism>
<dbReference type="Proteomes" id="UP000540412">
    <property type="component" value="Unassembled WGS sequence"/>
</dbReference>
<name>A0A7W9PMS8_9NOCA</name>
<proteinExistence type="inferred from homology"/>
<keyword evidence="2" id="KW-0328">Glycosyltransferase</keyword>
<dbReference type="AlphaFoldDB" id="A0A7W9PMS8"/>
<sequence length="273" mass="30073">MLSPDPMRISVITPVYRARADWLAEAYQSVRDQVLPEGWTLEWLVQADGDDEPVPLPEEALADPHVLVAKGIQGGPAIARNLALARSTGGLVAVLDADDMLTAGALARSIDVLTRRPEYGWTTSKALDLMPSGELIEPPTDRRVAPVTEGLLPRGFIFERWRNRSYHLAVHPATLCIRREWLMAVGGWMAMPAAEDAGLLLAVEAMVPGYYIGTPGLHYRLHEGQITRTLTAETRPERLEILAERVRAIQTLLVKPIHRWQPGDREGGSSGLS</sequence>
<evidence type="ECO:0000259" key="4">
    <source>
        <dbReference type="Pfam" id="PF00535"/>
    </source>
</evidence>
<evidence type="ECO:0000313" key="5">
    <source>
        <dbReference type="EMBL" id="MBB5918951.1"/>
    </source>
</evidence>
<dbReference type="InterPro" id="IPR001173">
    <property type="entry name" value="Glyco_trans_2-like"/>
</dbReference>
<dbReference type="PANTHER" id="PTHR43685:SF5">
    <property type="entry name" value="GLYCOSYLTRANSFERASE EPSE-RELATED"/>
    <property type="match status" value="1"/>
</dbReference>
<gene>
    <name evidence="5" type="ORF">BJY24_007884</name>
</gene>
<evidence type="ECO:0000256" key="3">
    <source>
        <dbReference type="ARBA" id="ARBA00022679"/>
    </source>
</evidence>
<keyword evidence="6" id="KW-1185">Reference proteome</keyword>
<dbReference type="GO" id="GO:0016757">
    <property type="term" value="F:glycosyltransferase activity"/>
    <property type="evidence" value="ECO:0007669"/>
    <property type="project" value="UniProtKB-KW"/>
</dbReference>
<dbReference type="EMBL" id="JACHIT010000003">
    <property type="protein sequence ID" value="MBB5918951.1"/>
    <property type="molecule type" value="Genomic_DNA"/>
</dbReference>
<dbReference type="Pfam" id="PF00535">
    <property type="entry name" value="Glycos_transf_2"/>
    <property type="match status" value="1"/>
</dbReference>
<evidence type="ECO:0000256" key="2">
    <source>
        <dbReference type="ARBA" id="ARBA00022676"/>
    </source>
</evidence>
<evidence type="ECO:0000313" key="6">
    <source>
        <dbReference type="Proteomes" id="UP000540412"/>
    </source>
</evidence>
<dbReference type="PANTHER" id="PTHR43685">
    <property type="entry name" value="GLYCOSYLTRANSFERASE"/>
    <property type="match status" value="1"/>
</dbReference>
<comment type="caution">
    <text evidence="5">The sequence shown here is derived from an EMBL/GenBank/DDBJ whole genome shotgun (WGS) entry which is preliminary data.</text>
</comment>
<keyword evidence="3 5" id="KW-0808">Transferase</keyword>
<evidence type="ECO:0000256" key="1">
    <source>
        <dbReference type="ARBA" id="ARBA00006739"/>
    </source>
</evidence>
<dbReference type="RefSeq" id="WP_051162859.1">
    <property type="nucleotide sequence ID" value="NZ_JACHIT010000003.1"/>
</dbReference>
<feature type="domain" description="Glycosyltransferase 2-like" evidence="4">
    <location>
        <begin position="10"/>
        <end position="117"/>
    </location>
</feature>
<dbReference type="InterPro" id="IPR029044">
    <property type="entry name" value="Nucleotide-diphossugar_trans"/>
</dbReference>
<dbReference type="SUPFAM" id="SSF53448">
    <property type="entry name" value="Nucleotide-diphospho-sugar transferases"/>
    <property type="match status" value="1"/>
</dbReference>
<dbReference type="Gene3D" id="3.90.550.10">
    <property type="entry name" value="Spore Coat Polysaccharide Biosynthesis Protein SpsA, Chain A"/>
    <property type="match status" value="1"/>
</dbReference>
<comment type="similarity">
    <text evidence="1">Belongs to the glycosyltransferase 2 family.</text>
</comment>
<reference evidence="5 6" key="1">
    <citation type="submission" date="2020-08" db="EMBL/GenBank/DDBJ databases">
        <title>Sequencing the genomes of 1000 actinobacteria strains.</title>
        <authorList>
            <person name="Klenk H.-P."/>
        </authorList>
    </citation>
    <scope>NUCLEOTIDE SEQUENCE [LARGE SCALE GENOMIC DNA]</scope>
    <source>
        <strain evidence="5 6">DSM 43582</strain>
    </source>
</reference>
<dbReference type="InterPro" id="IPR050834">
    <property type="entry name" value="Glycosyltransf_2"/>
</dbReference>